<name>A0A2V3VY79_9BACI</name>
<feature type="compositionally biased region" description="Basic and acidic residues" evidence="1">
    <location>
        <begin position="1"/>
        <end position="24"/>
    </location>
</feature>
<sequence length="144" mass="16963">MKIGQEMRSKVDQKPMRKVHEGRQSFEQIVQSQSHKMKQKELEKLMDDITEQGKRLSRFRSFRDLAKFKRMIKQFLQETVYNGLELNESRSFHTGAFSHKLTTVNEIDEKLVQLTNDMMDQEKKTVDLLGIIGEIQGLLINLYT</sequence>
<dbReference type="InterPro" id="IPR024042">
    <property type="entry name" value="TM1646-like_dom_sf"/>
</dbReference>
<protein>
    <recommendedName>
        <fullName evidence="4">DUF327 family protein</fullName>
    </recommendedName>
</protein>
<evidence type="ECO:0000313" key="2">
    <source>
        <dbReference type="EMBL" id="PXW81529.1"/>
    </source>
</evidence>
<evidence type="ECO:0000313" key="3">
    <source>
        <dbReference type="Proteomes" id="UP000247978"/>
    </source>
</evidence>
<evidence type="ECO:0008006" key="4">
    <source>
        <dbReference type="Google" id="ProtNLM"/>
    </source>
</evidence>
<dbReference type="EMBL" id="QJJQ01000021">
    <property type="protein sequence ID" value="PXW81529.1"/>
    <property type="molecule type" value="Genomic_DNA"/>
</dbReference>
<proteinExistence type="predicted"/>
<dbReference type="RefSeq" id="WP_110397296.1">
    <property type="nucleotide sequence ID" value="NZ_JADIJL010000023.1"/>
</dbReference>
<gene>
    <name evidence="2" type="ORF">DFR56_12123</name>
</gene>
<dbReference type="AlphaFoldDB" id="A0A2V3VY79"/>
<accession>A0A2V3VY79</accession>
<dbReference type="OrthoDB" id="1680946at2"/>
<dbReference type="Pfam" id="PF03885">
    <property type="entry name" value="DUF327"/>
    <property type="match status" value="1"/>
</dbReference>
<dbReference type="SUPFAM" id="SSF158397">
    <property type="entry name" value="TM1646-like"/>
    <property type="match status" value="1"/>
</dbReference>
<dbReference type="Proteomes" id="UP000247978">
    <property type="component" value="Unassembled WGS sequence"/>
</dbReference>
<dbReference type="Gene3D" id="1.20.120.490">
    <property type="entry name" value="Hypothetical protein TM1646-like domain"/>
    <property type="match status" value="1"/>
</dbReference>
<reference evidence="2 3" key="1">
    <citation type="submission" date="2018-05" db="EMBL/GenBank/DDBJ databases">
        <title>Genomic Encyclopedia of Type Strains, Phase IV (KMG-IV): sequencing the most valuable type-strain genomes for metagenomic binning, comparative biology and taxonomic classification.</title>
        <authorList>
            <person name="Goeker M."/>
        </authorList>
    </citation>
    <scope>NUCLEOTIDE SEQUENCE [LARGE SCALE GENOMIC DNA]</scope>
    <source>
        <strain evidence="2 3">DSM 28556</strain>
    </source>
</reference>
<keyword evidence="3" id="KW-1185">Reference proteome</keyword>
<feature type="region of interest" description="Disordered" evidence="1">
    <location>
        <begin position="1"/>
        <end position="37"/>
    </location>
</feature>
<feature type="compositionally biased region" description="Polar residues" evidence="1">
    <location>
        <begin position="25"/>
        <end position="34"/>
    </location>
</feature>
<evidence type="ECO:0000256" key="1">
    <source>
        <dbReference type="SAM" id="MobiDB-lite"/>
    </source>
</evidence>
<comment type="caution">
    <text evidence="2">The sequence shown here is derived from an EMBL/GenBank/DDBJ whole genome shotgun (WGS) entry which is preliminary data.</text>
</comment>
<dbReference type="InterPro" id="IPR005585">
    <property type="entry name" value="DUF327"/>
</dbReference>
<organism evidence="2 3">
    <name type="scientific">Pseudogracilibacillus auburnensis</name>
    <dbReference type="NCBI Taxonomy" id="1494959"/>
    <lineage>
        <taxon>Bacteria</taxon>
        <taxon>Bacillati</taxon>
        <taxon>Bacillota</taxon>
        <taxon>Bacilli</taxon>
        <taxon>Bacillales</taxon>
        <taxon>Bacillaceae</taxon>
        <taxon>Pseudogracilibacillus</taxon>
    </lineage>
</organism>